<dbReference type="Proteomes" id="UP000288805">
    <property type="component" value="Unassembled WGS sequence"/>
</dbReference>
<protein>
    <submittedName>
        <fullName evidence="1">Uncharacterized protein</fullName>
    </submittedName>
</protein>
<dbReference type="EMBL" id="QGNW01000054">
    <property type="protein sequence ID" value="RVX05928.1"/>
    <property type="molecule type" value="Genomic_DNA"/>
</dbReference>
<sequence>MVVRRLQPKIAKQILSLLTLRGMSHQKSRGQMLVLFLLPDRGPSDVTSQSHILPGIILLTLDISINNRLNSTVSHFFCSKDITMFFSVMDVVEPGSSEAHGFRLDFDPVIAHSTHVVLPSTISIPSTDHVDDDGVQMMRS</sequence>
<comment type="caution">
    <text evidence="1">The sequence shown here is derived from an EMBL/GenBank/DDBJ whole genome shotgun (WGS) entry which is preliminary data.</text>
</comment>
<proteinExistence type="predicted"/>
<reference evidence="1 2" key="1">
    <citation type="journal article" date="2018" name="PLoS Genet.">
        <title>Population sequencing reveals clonal diversity and ancestral inbreeding in the grapevine cultivar Chardonnay.</title>
        <authorList>
            <person name="Roach M.J."/>
            <person name="Johnson D.L."/>
            <person name="Bohlmann J."/>
            <person name="van Vuuren H.J."/>
            <person name="Jones S.J."/>
            <person name="Pretorius I.S."/>
            <person name="Schmidt S.A."/>
            <person name="Borneman A.R."/>
        </authorList>
    </citation>
    <scope>NUCLEOTIDE SEQUENCE [LARGE SCALE GENOMIC DNA]</scope>
    <source>
        <strain evidence="2">cv. Chardonnay</strain>
        <tissue evidence="1">Leaf</tissue>
    </source>
</reference>
<organism evidence="1 2">
    <name type="scientific">Vitis vinifera</name>
    <name type="common">Grape</name>
    <dbReference type="NCBI Taxonomy" id="29760"/>
    <lineage>
        <taxon>Eukaryota</taxon>
        <taxon>Viridiplantae</taxon>
        <taxon>Streptophyta</taxon>
        <taxon>Embryophyta</taxon>
        <taxon>Tracheophyta</taxon>
        <taxon>Spermatophyta</taxon>
        <taxon>Magnoliopsida</taxon>
        <taxon>eudicotyledons</taxon>
        <taxon>Gunneridae</taxon>
        <taxon>Pentapetalae</taxon>
        <taxon>rosids</taxon>
        <taxon>Vitales</taxon>
        <taxon>Vitaceae</taxon>
        <taxon>Viteae</taxon>
        <taxon>Vitis</taxon>
    </lineage>
</organism>
<accession>A0A438JAD8</accession>
<gene>
    <name evidence="1" type="ORF">CK203_023791</name>
</gene>
<evidence type="ECO:0000313" key="1">
    <source>
        <dbReference type="EMBL" id="RVX05928.1"/>
    </source>
</evidence>
<evidence type="ECO:0000313" key="2">
    <source>
        <dbReference type="Proteomes" id="UP000288805"/>
    </source>
</evidence>
<dbReference type="AlphaFoldDB" id="A0A438JAD8"/>
<name>A0A438JAD8_VITVI</name>